<dbReference type="PANTHER" id="PTHR42686:SF1">
    <property type="entry name" value="GH17980P-RELATED"/>
    <property type="match status" value="1"/>
</dbReference>
<proteinExistence type="predicted"/>
<sequence length="321" mass="32242">MEQRVLGRTGLKVSVLGYGAGAVGGLMVRGTPAEQERSVGTALDAGITYVDTAPSYGNGESERNLGRVLKALGASPVLGTKVRLPAEARGDIAGAITASLEASLARLGRESVDLFQLHDPIGGAEGLSLAQVLEEAVPAMQRLQAAGKCRFLGITALGEVAALQALFAKGVIDTAQVPFNALNPSWLGLLPACLPGQDFEALGVAAAAQGVGLIGIRILAAGALSGEAARHPTAMPEVAPIASAADYATDLANARRLAPLVAEGAAASLAELAIRFAISAPLIGTALIGTASQEQLEVALAAAAKGPLPAAVLERVAALMA</sequence>
<feature type="domain" description="NADP-dependent oxidoreductase" evidence="1">
    <location>
        <begin position="16"/>
        <end position="319"/>
    </location>
</feature>
<dbReference type="RefSeq" id="WP_290316873.1">
    <property type="nucleotide sequence ID" value="NZ_JAUFPN010000127.1"/>
</dbReference>
<evidence type="ECO:0000259" key="1">
    <source>
        <dbReference type="Pfam" id="PF00248"/>
    </source>
</evidence>
<comment type="caution">
    <text evidence="2">The sequence shown here is derived from an EMBL/GenBank/DDBJ whole genome shotgun (WGS) entry which is preliminary data.</text>
</comment>
<dbReference type="Proteomes" id="UP001529369">
    <property type="component" value="Unassembled WGS sequence"/>
</dbReference>
<dbReference type="InterPro" id="IPR023210">
    <property type="entry name" value="NADP_OxRdtase_dom"/>
</dbReference>
<reference evidence="3" key="1">
    <citation type="journal article" date="2019" name="Int. J. Syst. Evol. Microbiol.">
        <title>The Global Catalogue of Microorganisms (GCM) 10K type strain sequencing project: providing services to taxonomists for standard genome sequencing and annotation.</title>
        <authorList>
            <consortium name="The Broad Institute Genomics Platform"/>
            <consortium name="The Broad Institute Genome Sequencing Center for Infectious Disease"/>
            <person name="Wu L."/>
            <person name="Ma J."/>
        </authorList>
    </citation>
    <scope>NUCLEOTIDE SEQUENCE [LARGE SCALE GENOMIC DNA]</scope>
    <source>
        <strain evidence="3">CECT 7131</strain>
    </source>
</reference>
<evidence type="ECO:0000313" key="3">
    <source>
        <dbReference type="Proteomes" id="UP001529369"/>
    </source>
</evidence>
<name>A0ABT8A5V9_9PROT</name>
<dbReference type="InterPro" id="IPR036812">
    <property type="entry name" value="NAD(P)_OxRdtase_dom_sf"/>
</dbReference>
<dbReference type="PRINTS" id="PR00069">
    <property type="entry name" value="ALDKETRDTASE"/>
</dbReference>
<dbReference type="SUPFAM" id="SSF51430">
    <property type="entry name" value="NAD(P)-linked oxidoreductase"/>
    <property type="match status" value="1"/>
</dbReference>
<dbReference type="InterPro" id="IPR020471">
    <property type="entry name" value="AKR"/>
</dbReference>
<dbReference type="Gene3D" id="3.20.20.100">
    <property type="entry name" value="NADP-dependent oxidoreductase domain"/>
    <property type="match status" value="1"/>
</dbReference>
<dbReference type="PANTHER" id="PTHR42686">
    <property type="entry name" value="GH17980P-RELATED"/>
    <property type="match status" value="1"/>
</dbReference>
<dbReference type="Pfam" id="PF00248">
    <property type="entry name" value="Aldo_ket_red"/>
    <property type="match status" value="1"/>
</dbReference>
<accession>A0ABT8A5V9</accession>
<dbReference type="EMBL" id="JAUFPN010000127">
    <property type="protein sequence ID" value="MDN3565055.1"/>
    <property type="molecule type" value="Genomic_DNA"/>
</dbReference>
<evidence type="ECO:0000313" key="2">
    <source>
        <dbReference type="EMBL" id="MDN3565055.1"/>
    </source>
</evidence>
<organism evidence="2 3">
    <name type="scientific">Paeniroseomonas aquatica</name>
    <dbReference type="NCBI Taxonomy" id="373043"/>
    <lineage>
        <taxon>Bacteria</taxon>
        <taxon>Pseudomonadati</taxon>
        <taxon>Pseudomonadota</taxon>
        <taxon>Alphaproteobacteria</taxon>
        <taxon>Acetobacterales</taxon>
        <taxon>Acetobacteraceae</taxon>
        <taxon>Paeniroseomonas</taxon>
    </lineage>
</organism>
<gene>
    <name evidence="2" type="ORF">QWZ14_11855</name>
</gene>
<protein>
    <submittedName>
        <fullName evidence="2">Aldo/keto reductase</fullName>
    </submittedName>
</protein>
<keyword evidence="3" id="KW-1185">Reference proteome</keyword>